<sequence length="337" mass="38158">MNILLGLPYEIRSQILTYVLNDFALSIEKATNTRSSSSRVGPYTPLSQKTLATLPLVNRQLREESLAILWTLPKLLAFRVPFIEHLETLPPLLNATSITTVNFPSRFGSHALLTQLPNLKAIGVCRNALGRSPDLFYRARPRPKFIRNLTHKWLLTFMHDPTRKARIWCRVVTSRSSYEDVSKVVEPTITAWSDLDRRAQPATWQSQGRTEEMRRVLIVQREAIWVDLDTRADVSTWRWCEPTKHLQEEEFDSARYNPPLVRAGHAVGGQDRDGDLALIMKWWTVAAAGEQMDKKRSGTDLLQGDTRNAREDGAAVPTGVTSLPGVAFTYNGVRVRA</sequence>
<protein>
    <recommendedName>
        <fullName evidence="4">F-box domain-containing protein</fullName>
    </recommendedName>
</protein>
<dbReference type="VEuPathDB" id="FungiDB:AB675_7264"/>
<dbReference type="EMBL" id="LFJN01000032">
    <property type="protein sequence ID" value="KPI36312.1"/>
    <property type="molecule type" value="Genomic_DNA"/>
</dbReference>
<keyword evidence="3" id="KW-1185">Reference proteome</keyword>
<evidence type="ECO:0000256" key="1">
    <source>
        <dbReference type="SAM" id="MobiDB-lite"/>
    </source>
</evidence>
<dbReference type="GeneID" id="28739498"/>
<accession>A0A0N1NYN3</accession>
<proteinExistence type="predicted"/>
<comment type="caution">
    <text evidence="2">The sequence shown here is derived from an EMBL/GenBank/DDBJ whole genome shotgun (WGS) entry which is preliminary data.</text>
</comment>
<evidence type="ECO:0008006" key="4">
    <source>
        <dbReference type="Google" id="ProtNLM"/>
    </source>
</evidence>
<feature type="region of interest" description="Disordered" evidence="1">
    <location>
        <begin position="296"/>
        <end position="317"/>
    </location>
</feature>
<dbReference type="RefSeq" id="XP_017996275.1">
    <property type="nucleotide sequence ID" value="XM_018147619.1"/>
</dbReference>
<reference evidence="2 3" key="1">
    <citation type="submission" date="2015-06" db="EMBL/GenBank/DDBJ databases">
        <title>Draft genome of the ant-associated black yeast Phialophora attae CBS 131958.</title>
        <authorList>
            <person name="Moreno L.F."/>
            <person name="Stielow B.J."/>
            <person name="de Hoog S."/>
            <person name="Vicente V.A."/>
            <person name="Weiss V.A."/>
            <person name="de Vries M."/>
            <person name="Cruz L.M."/>
            <person name="Souza E.M."/>
        </authorList>
    </citation>
    <scope>NUCLEOTIDE SEQUENCE [LARGE SCALE GENOMIC DNA]</scope>
    <source>
        <strain evidence="2 3">CBS 131958</strain>
    </source>
</reference>
<dbReference type="Proteomes" id="UP000038010">
    <property type="component" value="Unassembled WGS sequence"/>
</dbReference>
<evidence type="ECO:0000313" key="3">
    <source>
        <dbReference type="Proteomes" id="UP000038010"/>
    </source>
</evidence>
<evidence type="ECO:0000313" key="2">
    <source>
        <dbReference type="EMBL" id="KPI36312.1"/>
    </source>
</evidence>
<dbReference type="AlphaFoldDB" id="A0A0N1NYN3"/>
<gene>
    <name evidence="2" type="ORF">AB675_7264</name>
</gene>
<organism evidence="2 3">
    <name type="scientific">Cyphellophora attinorum</name>
    <dbReference type="NCBI Taxonomy" id="1664694"/>
    <lineage>
        <taxon>Eukaryota</taxon>
        <taxon>Fungi</taxon>
        <taxon>Dikarya</taxon>
        <taxon>Ascomycota</taxon>
        <taxon>Pezizomycotina</taxon>
        <taxon>Eurotiomycetes</taxon>
        <taxon>Chaetothyriomycetidae</taxon>
        <taxon>Chaetothyriales</taxon>
        <taxon>Cyphellophoraceae</taxon>
        <taxon>Cyphellophora</taxon>
    </lineage>
</organism>
<name>A0A0N1NYN3_9EURO</name>